<dbReference type="Pfam" id="PF05498">
    <property type="entry name" value="RALF"/>
    <property type="match status" value="1"/>
</dbReference>
<dbReference type="EMBL" id="JAJJMB010008071">
    <property type="protein sequence ID" value="KAI3926138.1"/>
    <property type="molecule type" value="Genomic_DNA"/>
</dbReference>
<dbReference type="GO" id="GO:0009506">
    <property type="term" value="C:plasmodesma"/>
    <property type="evidence" value="ECO:0007669"/>
    <property type="project" value="TreeGrafter"/>
</dbReference>
<keyword evidence="2" id="KW-0372">Hormone</keyword>
<evidence type="ECO:0000256" key="3">
    <source>
        <dbReference type="ARBA" id="ARBA00022729"/>
    </source>
</evidence>
<comment type="caution">
    <text evidence="5">The sequence shown here is derived from an EMBL/GenBank/DDBJ whole genome shotgun (WGS) entry which is preliminary data.</text>
</comment>
<protein>
    <submittedName>
        <fullName evidence="5">Uncharacterized protein</fullName>
    </submittedName>
</protein>
<comment type="similarity">
    <text evidence="1">Belongs to the plant rapid alkalinization factor (RALF) family.</text>
</comment>
<gene>
    <name evidence="5" type="ORF">MKW98_028274</name>
</gene>
<dbReference type="InterPro" id="IPR008801">
    <property type="entry name" value="RALF"/>
</dbReference>
<dbReference type="PANTHER" id="PTHR33136:SF4">
    <property type="entry name" value="PROTEIN RALF-LIKE 32"/>
    <property type="match status" value="1"/>
</dbReference>
<sequence length="125" mass="13655">MVKKDRSSSVIITLLSTLLIILLLQPVFIGAAKFTKNSRKNCSDSLSSIGECNEEEEMLMDSEVSRRFLAEVNGISYKAIRKGDAPTCGSGEHTPYDGKCSTPIAANKRHDRGCSPVYHCRSGSQ</sequence>
<evidence type="ECO:0000256" key="2">
    <source>
        <dbReference type="ARBA" id="ARBA00022702"/>
    </source>
</evidence>
<dbReference type="GO" id="GO:0019722">
    <property type="term" value="P:calcium-mediated signaling"/>
    <property type="evidence" value="ECO:0007669"/>
    <property type="project" value="TreeGrafter"/>
</dbReference>
<accession>A0AAD4XLW0</accession>
<organism evidence="5 6">
    <name type="scientific">Papaver atlanticum</name>
    <dbReference type="NCBI Taxonomy" id="357466"/>
    <lineage>
        <taxon>Eukaryota</taxon>
        <taxon>Viridiplantae</taxon>
        <taxon>Streptophyta</taxon>
        <taxon>Embryophyta</taxon>
        <taxon>Tracheophyta</taxon>
        <taxon>Spermatophyta</taxon>
        <taxon>Magnoliopsida</taxon>
        <taxon>Ranunculales</taxon>
        <taxon>Papaveraceae</taxon>
        <taxon>Papaveroideae</taxon>
        <taxon>Papaver</taxon>
    </lineage>
</organism>
<dbReference type="Proteomes" id="UP001202328">
    <property type="component" value="Unassembled WGS sequence"/>
</dbReference>
<keyword evidence="4" id="KW-1015">Disulfide bond</keyword>
<dbReference type="GO" id="GO:0005179">
    <property type="term" value="F:hormone activity"/>
    <property type="evidence" value="ECO:0007669"/>
    <property type="project" value="UniProtKB-KW"/>
</dbReference>
<dbReference type="AlphaFoldDB" id="A0AAD4XLW0"/>
<keyword evidence="6" id="KW-1185">Reference proteome</keyword>
<evidence type="ECO:0000313" key="5">
    <source>
        <dbReference type="EMBL" id="KAI3926138.1"/>
    </source>
</evidence>
<name>A0AAD4XLW0_9MAGN</name>
<evidence type="ECO:0000256" key="1">
    <source>
        <dbReference type="ARBA" id="ARBA00009178"/>
    </source>
</evidence>
<proteinExistence type="inferred from homology"/>
<reference evidence="5" key="1">
    <citation type="submission" date="2022-04" db="EMBL/GenBank/DDBJ databases">
        <title>A functionally conserved STORR gene fusion in Papaver species that diverged 16.8 million years ago.</title>
        <authorList>
            <person name="Catania T."/>
        </authorList>
    </citation>
    <scope>NUCLEOTIDE SEQUENCE</scope>
    <source>
        <strain evidence="5">S-188037</strain>
    </source>
</reference>
<keyword evidence="3" id="KW-0732">Signal</keyword>
<dbReference type="PANTHER" id="PTHR33136">
    <property type="entry name" value="RAPID ALKALINIZATION FACTOR-LIKE"/>
    <property type="match status" value="1"/>
</dbReference>
<evidence type="ECO:0000313" key="6">
    <source>
        <dbReference type="Proteomes" id="UP001202328"/>
    </source>
</evidence>
<evidence type="ECO:0000256" key="4">
    <source>
        <dbReference type="ARBA" id="ARBA00023157"/>
    </source>
</evidence>